<dbReference type="EMBL" id="FQVW01000003">
    <property type="protein sequence ID" value="SHF71243.1"/>
    <property type="molecule type" value="Genomic_DNA"/>
</dbReference>
<dbReference type="AlphaFoldDB" id="A0A1M5DW77"/>
<reference evidence="1 2" key="1">
    <citation type="submission" date="2016-11" db="EMBL/GenBank/DDBJ databases">
        <authorList>
            <person name="Jaros S."/>
            <person name="Januszkiewicz K."/>
            <person name="Wedrychowicz H."/>
        </authorList>
    </citation>
    <scope>NUCLEOTIDE SEQUENCE [LARGE SCALE GENOMIC DNA]</scope>
    <source>
        <strain evidence="1 2">IBRC-M 10683</strain>
    </source>
</reference>
<accession>A0A1M5DW77</accession>
<dbReference type="RefSeq" id="WP_072888026.1">
    <property type="nucleotide sequence ID" value="NZ_FQVW01000003.1"/>
</dbReference>
<evidence type="ECO:0000313" key="2">
    <source>
        <dbReference type="Proteomes" id="UP000183988"/>
    </source>
</evidence>
<organism evidence="1 2">
    <name type="scientific">Ornithinibacillus halophilus</name>
    <dbReference type="NCBI Taxonomy" id="930117"/>
    <lineage>
        <taxon>Bacteria</taxon>
        <taxon>Bacillati</taxon>
        <taxon>Bacillota</taxon>
        <taxon>Bacilli</taxon>
        <taxon>Bacillales</taxon>
        <taxon>Bacillaceae</taxon>
        <taxon>Ornithinibacillus</taxon>
    </lineage>
</organism>
<dbReference type="PROSITE" id="PS51257">
    <property type="entry name" value="PROKAR_LIPOPROTEIN"/>
    <property type="match status" value="1"/>
</dbReference>
<evidence type="ECO:0000313" key="1">
    <source>
        <dbReference type="EMBL" id="SHF71243.1"/>
    </source>
</evidence>
<dbReference type="STRING" id="930117.SAMN05216225_100329"/>
<dbReference type="Proteomes" id="UP000183988">
    <property type="component" value="Unassembled WGS sequence"/>
</dbReference>
<name>A0A1M5DW77_9BACI</name>
<gene>
    <name evidence="1" type="ORF">SAMN05216225_100329</name>
</gene>
<protein>
    <submittedName>
        <fullName evidence="1">Uncharacterized protein</fullName>
    </submittedName>
</protein>
<sequence>MTKNLPWVPFVIICCFILVGCSDDEAKKDGLPDTQEADREELRITLPHVNLSNHVGVTTVERDVWC</sequence>
<proteinExistence type="predicted"/>
<keyword evidence="2" id="KW-1185">Reference proteome</keyword>